<sequence length="65" mass="7427">MNNPHVRNAIQIDRGSSLAISHEIADRLRIRLRGEHDPLPRHLTALVDRIAQISSHFNQVIEVTK</sequence>
<dbReference type="AlphaFoldDB" id="A0A1X3FV02"/>
<dbReference type="EMBL" id="NAFI01000160">
    <property type="protein sequence ID" value="OSJ14232.1"/>
    <property type="molecule type" value="Genomic_DNA"/>
</dbReference>
<gene>
    <name evidence="2" type="ORF">BST63_10270</name>
    <name evidence="1" type="ORF">BSZ18_10100</name>
</gene>
<accession>A0A1X3FV02</accession>
<evidence type="ECO:0000313" key="2">
    <source>
        <dbReference type="EMBL" id="OSJ31297.1"/>
    </source>
</evidence>
<protein>
    <recommendedName>
        <fullName evidence="5">Histidine kinase</fullName>
    </recommendedName>
</protein>
<organism evidence="1 3">
    <name type="scientific">Bradyrhizobium canariense</name>
    <dbReference type="NCBI Taxonomy" id="255045"/>
    <lineage>
        <taxon>Bacteria</taxon>
        <taxon>Pseudomonadati</taxon>
        <taxon>Pseudomonadota</taxon>
        <taxon>Alphaproteobacteria</taxon>
        <taxon>Hyphomicrobiales</taxon>
        <taxon>Nitrobacteraceae</taxon>
        <taxon>Bradyrhizobium</taxon>
    </lineage>
</organism>
<proteinExistence type="predicted"/>
<name>A0A1X3FV02_9BRAD</name>
<evidence type="ECO:0000313" key="4">
    <source>
        <dbReference type="Proteomes" id="UP000193884"/>
    </source>
</evidence>
<dbReference type="RefSeq" id="WP_085353549.1">
    <property type="nucleotide sequence ID" value="NZ_NAEX01000188.1"/>
</dbReference>
<dbReference type="OrthoDB" id="8251255at2"/>
<reference evidence="3 4" key="1">
    <citation type="submission" date="2017-03" db="EMBL/GenBank/DDBJ databases">
        <title>Whole genome sequences of fourteen strains of Bradyrhizobium canariense and one strain of Bradyrhizobium japonicum isolated from Lupinus (Papilionoideae: Genisteae) species in Algeria.</title>
        <authorList>
            <person name="Crovadore J."/>
            <person name="Chekireb D."/>
            <person name="Brachmann A."/>
            <person name="Chablais R."/>
            <person name="Cochard B."/>
            <person name="Lefort F."/>
        </authorList>
    </citation>
    <scope>NUCLEOTIDE SEQUENCE [LARGE SCALE GENOMIC DNA]</scope>
    <source>
        <strain evidence="1 3">UBMA195</strain>
        <strain evidence="2 4">UBMAN05</strain>
    </source>
</reference>
<dbReference type="Proteomes" id="UP000193553">
    <property type="component" value="Unassembled WGS sequence"/>
</dbReference>
<evidence type="ECO:0008006" key="5">
    <source>
        <dbReference type="Google" id="ProtNLM"/>
    </source>
</evidence>
<dbReference type="Proteomes" id="UP000193884">
    <property type="component" value="Unassembled WGS sequence"/>
</dbReference>
<keyword evidence="4" id="KW-1185">Reference proteome</keyword>
<evidence type="ECO:0000313" key="3">
    <source>
        <dbReference type="Proteomes" id="UP000193553"/>
    </source>
</evidence>
<dbReference type="EMBL" id="NAFK01000149">
    <property type="protein sequence ID" value="OSJ31297.1"/>
    <property type="molecule type" value="Genomic_DNA"/>
</dbReference>
<evidence type="ECO:0000313" key="1">
    <source>
        <dbReference type="EMBL" id="OSJ14232.1"/>
    </source>
</evidence>
<comment type="caution">
    <text evidence="1">The sequence shown here is derived from an EMBL/GenBank/DDBJ whole genome shotgun (WGS) entry which is preliminary data.</text>
</comment>